<organism evidence="6 7">
    <name type="scientific">Orchesella cincta</name>
    <name type="common">Springtail</name>
    <name type="synonym">Podura cincta</name>
    <dbReference type="NCBI Taxonomy" id="48709"/>
    <lineage>
        <taxon>Eukaryota</taxon>
        <taxon>Metazoa</taxon>
        <taxon>Ecdysozoa</taxon>
        <taxon>Arthropoda</taxon>
        <taxon>Hexapoda</taxon>
        <taxon>Collembola</taxon>
        <taxon>Entomobryomorpha</taxon>
        <taxon>Entomobryoidea</taxon>
        <taxon>Orchesellidae</taxon>
        <taxon>Orchesellinae</taxon>
        <taxon>Orchesella</taxon>
    </lineage>
</organism>
<dbReference type="GO" id="GO:0009190">
    <property type="term" value="P:cyclic nucleotide biosynthetic process"/>
    <property type="evidence" value="ECO:0007669"/>
    <property type="project" value="InterPro"/>
</dbReference>
<dbReference type="PANTHER" id="PTHR16305">
    <property type="entry name" value="TESTICULAR SOLUBLE ADENYLYL CYCLASE"/>
    <property type="match status" value="1"/>
</dbReference>
<keyword evidence="1" id="KW-0547">Nucleotide-binding</keyword>
<accession>A0A1D2NDT9</accession>
<dbReference type="GO" id="GO:0035556">
    <property type="term" value="P:intracellular signal transduction"/>
    <property type="evidence" value="ECO:0007669"/>
    <property type="project" value="InterPro"/>
</dbReference>
<evidence type="ECO:0000256" key="1">
    <source>
        <dbReference type="ARBA" id="ARBA00022741"/>
    </source>
</evidence>
<dbReference type="PROSITE" id="PS50125">
    <property type="entry name" value="GUANYLATE_CYCLASE_2"/>
    <property type="match status" value="1"/>
</dbReference>
<name>A0A1D2NDT9_ORCCI</name>
<feature type="compositionally biased region" description="Low complexity" evidence="4">
    <location>
        <begin position="1"/>
        <end position="11"/>
    </location>
</feature>
<protein>
    <submittedName>
        <fullName evidence="6">Adenylate cyclase type 10</fullName>
    </submittedName>
</protein>
<feature type="domain" description="Guanylate cyclase" evidence="5">
    <location>
        <begin position="116"/>
        <end position="175"/>
    </location>
</feature>
<comment type="caution">
    <text evidence="6">The sequence shown here is derived from an EMBL/GenBank/DDBJ whole genome shotgun (WGS) entry which is preliminary data.</text>
</comment>
<dbReference type="Proteomes" id="UP000094527">
    <property type="component" value="Unassembled WGS sequence"/>
</dbReference>
<evidence type="ECO:0000256" key="2">
    <source>
        <dbReference type="ARBA" id="ARBA00022840"/>
    </source>
</evidence>
<evidence type="ECO:0000313" key="7">
    <source>
        <dbReference type="Proteomes" id="UP000094527"/>
    </source>
</evidence>
<evidence type="ECO:0000256" key="3">
    <source>
        <dbReference type="ARBA" id="ARBA00023239"/>
    </source>
</evidence>
<dbReference type="GO" id="GO:0005737">
    <property type="term" value="C:cytoplasm"/>
    <property type="evidence" value="ECO:0007669"/>
    <property type="project" value="TreeGrafter"/>
</dbReference>
<dbReference type="OrthoDB" id="194468at2759"/>
<dbReference type="GO" id="GO:0004016">
    <property type="term" value="F:adenylate cyclase activity"/>
    <property type="evidence" value="ECO:0007669"/>
    <property type="project" value="TreeGrafter"/>
</dbReference>
<proteinExistence type="predicted"/>
<evidence type="ECO:0000259" key="5">
    <source>
        <dbReference type="PROSITE" id="PS50125"/>
    </source>
</evidence>
<dbReference type="PANTHER" id="PTHR16305:SF28">
    <property type="entry name" value="GUANYLATE CYCLASE DOMAIN-CONTAINING PROTEIN"/>
    <property type="match status" value="1"/>
</dbReference>
<keyword evidence="7" id="KW-1185">Reference proteome</keyword>
<dbReference type="Gene3D" id="3.30.70.1230">
    <property type="entry name" value="Nucleotide cyclase"/>
    <property type="match status" value="1"/>
</dbReference>
<dbReference type="STRING" id="48709.A0A1D2NDT9"/>
<dbReference type="SUPFAM" id="SSF55073">
    <property type="entry name" value="Nucleotide cyclase"/>
    <property type="match status" value="1"/>
</dbReference>
<keyword evidence="2" id="KW-0067">ATP-binding</keyword>
<dbReference type="InterPro" id="IPR001054">
    <property type="entry name" value="A/G_cyclase"/>
</dbReference>
<feature type="region of interest" description="Disordered" evidence="4">
    <location>
        <begin position="1"/>
        <end position="55"/>
    </location>
</feature>
<evidence type="ECO:0000256" key="4">
    <source>
        <dbReference type="SAM" id="MobiDB-lite"/>
    </source>
</evidence>
<sequence>MPAATTASAAAGQGNIDNALMPPGNAPKVSSRRSLTQNRGDLRGPMMSNTGAAIGSGENTVRNAELQNYVVNKIELLKRTQFNIKKLNQLCSFIPDFILLDEVNRKIPYQLSHEAVVLMADVSGFTALTEAYSLRGKGGTDQLTKTLAGYIGPLAECILQADGDIIKYAGDAILAFWKTTQDDYPEEYGRNNFK</sequence>
<dbReference type="InterPro" id="IPR029787">
    <property type="entry name" value="Nucleotide_cyclase"/>
</dbReference>
<keyword evidence="3" id="KW-0456">Lyase</keyword>
<dbReference type="EMBL" id="LJIJ01000073">
    <property type="protein sequence ID" value="ODN03430.1"/>
    <property type="molecule type" value="Genomic_DNA"/>
</dbReference>
<dbReference type="AlphaFoldDB" id="A0A1D2NDT9"/>
<gene>
    <name evidence="6" type="ORF">Ocin01_03227</name>
</gene>
<evidence type="ECO:0000313" key="6">
    <source>
        <dbReference type="EMBL" id="ODN03430.1"/>
    </source>
</evidence>
<dbReference type="GO" id="GO:0005524">
    <property type="term" value="F:ATP binding"/>
    <property type="evidence" value="ECO:0007669"/>
    <property type="project" value="UniProtKB-KW"/>
</dbReference>
<reference evidence="6 7" key="1">
    <citation type="journal article" date="2016" name="Genome Biol. Evol.">
        <title>Gene Family Evolution Reflects Adaptation to Soil Environmental Stressors in the Genome of the Collembolan Orchesella cincta.</title>
        <authorList>
            <person name="Faddeeva-Vakhrusheva A."/>
            <person name="Derks M.F."/>
            <person name="Anvar S.Y."/>
            <person name="Agamennone V."/>
            <person name="Suring W."/>
            <person name="Smit S."/>
            <person name="van Straalen N.M."/>
            <person name="Roelofs D."/>
        </authorList>
    </citation>
    <scope>NUCLEOTIDE SEQUENCE [LARGE SCALE GENOMIC DNA]</scope>
    <source>
        <tissue evidence="6">Mixed pool</tissue>
    </source>
</reference>